<evidence type="ECO:0000256" key="4">
    <source>
        <dbReference type="ARBA" id="ARBA00022840"/>
    </source>
</evidence>
<dbReference type="AlphaFoldDB" id="A0A2Z6S4M6"/>
<dbReference type="InterPro" id="IPR011009">
    <property type="entry name" value="Kinase-like_dom_sf"/>
</dbReference>
<dbReference type="EMBL" id="BEXD01003897">
    <property type="protein sequence ID" value="GBC03642.1"/>
    <property type="molecule type" value="Genomic_DNA"/>
</dbReference>
<dbReference type="PANTHER" id="PTHR44329">
    <property type="entry name" value="SERINE/THREONINE-PROTEIN KINASE TNNI3K-RELATED"/>
    <property type="match status" value="1"/>
</dbReference>
<reference evidence="7 8" key="1">
    <citation type="submission" date="2017-11" db="EMBL/GenBank/DDBJ databases">
        <title>The genome of Rhizophagus clarus HR1 reveals common genetic basis of auxotrophy among arbuscular mycorrhizal fungi.</title>
        <authorList>
            <person name="Kobayashi Y."/>
        </authorList>
    </citation>
    <scope>NUCLEOTIDE SEQUENCE [LARGE SCALE GENOMIC DNA]</scope>
    <source>
        <strain evidence="7 8">HR1</strain>
    </source>
</reference>
<evidence type="ECO:0000259" key="6">
    <source>
        <dbReference type="PROSITE" id="PS50011"/>
    </source>
</evidence>
<keyword evidence="2" id="KW-0547">Nucleotide-binding</keyword>
<dbReference type="Pfam" id="PF07714">
    <property type="entry name" value="PK_Tyr_Ser-Thr"/>
    <property type="match status" value="1"/>
</dbReference>
<dbReference type="InterPro" id="IPR001245">
    <property type="entry name" value="Ser-Thr/Tyr_kinase_cat_dom"/>
</dbReference>
<evidence type="ECO:0000313" key="7">
    <source>
        <dbReference type="EMBL" id="GBC03642.1"/>
    </source>
</evidence>
<evidence type="ECO:0000256" key="1">
    <source>
        <dbReference type="ARBA" id="ARBA00022679"/>
    </source>
</evidence>
<accession>A0A2Z6S4M6</accession>
<evidence type="ECO:0000313" key="8">
    <source>
        <dbReference type="Proteomes" id="UP000247702"/>
    </source>
</evidence>
<feature type="domain" description="Protein kinase" evidence="6">
    <location>
        <begin position="114"/>
        <end position="379"/>
    </location>
</feature>
<dbReference type="InterPro" id="IPR051681">
    <property type="entry name" value="Ser/Thr_Kinases-Pseudokinases"/>
</dbReference>
<keyword evidence="4" id="KW-0067">ATP-binding</keyword>
<keyword evidence="8" id="KW-1185">Reference proteome</keyword>
<dbReference type="InterPro" id="IPR000719">
    <property type="entry name" value="Prot_kinase_dom"/>
</dbReference>
<dbReference type="GO" id="GO:0005524">
    <property type="term" value="F:ATP binding"/>
    <property type="evidence" value="ECO:0007669"/>
    <property type="project" value="UniProtKB-KW"/>
</dbReference>
<proteinExistence type="predicted"/>
<feature type="coiled-coil region" evidence="5">
    <location>
        <begin position="372"/>
        <end position="399"/>
    </location>
</feature>
<keyword evidence="5" id="KW-0175">Coiled coil</keyword>
<dbReference type="Proteomes" id="UP000247702">
    <property type="component" value="Unassembled WGS sequence"/>
</dbReference>
<dbReference type="GO" id="GO:0004674">
    <property type="term" value="F:protein serine/threonine kinase activity"/>
    <property type="evidence" value="ECO:0007669"/>
    <property type="project" value="TreeGrafter"/>
</dbReference>
<dbReference type="PANTHER" id="PTHR44329:SF288">
    <property type="entry name" value="MITOGEN-ACTIVATED PROTEIN KINASE KINASE KINASE 20"/>
    <property type="match status" value="1"/>
</dbReference>
<evidence type="ECO:0000256" key="5">
    <source>
        <dbReference type="SAM" id="Coils"/>
    </source>
</evidence>
<dbReference type="PROSITE" id="PS50011">
    <property type="entry name" value="PROTEIN_KINASE_DOM"/>
    <property type="match status" value="1"/>
</dbReference>
<keyword evidence="3" id="KW-0418">Kinase</keyword>
<gene>
    <name evidence="7" type="ORF">RclHR1_05230004</name>
</gene>
<protein>
    <recommendedName>
        <fullName evidence="6">Protein kinase domain-containing protein</fullName>
    </recommendedName>
</protein>
<comment type="caution">
    <text evidence="7">The sequence shown here is derived from an EMBL/GenBank/DDBJ whole genome shotgun (WGS) entry which is preliminary data.</text>
</comment>
<keyword evidence="1" id="KW-0808">Transferase</keyword>
<name>A0A2Z6S4M6_9GLOM</name>
<sequence length="478" mass="55854">MEKKPKYLWKYVNPNKYQLHVTNSKPTTKSEDSDEKIVYMEDLEKRKQVYGICGECNEPGTGERWCQPCNAKRFKDNFKNWTSRNKVIDEFIQKSQLNSVHHEKYLEWIPFEKFQNITYIAEGGFGKVYSAGWSEGHIKYWDIENQIWCRDNWDKYALKSLNDSSDISSNFLNEITSHLQIYLYDVINCYGITQHPDTKEYMMVLNFCNKGNLRNYINKSKKYISYKTKIGYLQKIARGLSDIHNAEKVHKDFHSGNILIMGSPYISDLGMCQPASKQTAKEEGIYGVLPYMAPEVLRGRQYTKASDVYSFGTIMNEFLSEEIPYNDIPHDQFLAIKICNGLRPDISKDIPKLLVDLIIKCWDAEIENRPTAKELYQLLTKWNNELQNVKNVEDRKSNEICSQVDEYDEIGEKKFKSRSNEDDKSKNIQTHPQAIYTSRLLNFNNLPKPVNSSTFQFDSANPVSVQLDESDLDEFWQQ</sequence>
<evidence type="ECO:0000256" key="2">
    <source>
        <dbReference type="ARBA" id="ARBA00022741"/>
    </source>
</evidence>
<evidence type="ECO:0000256" key="3">
    <source>
        <dbReference type="ARBA" id="ARBA00022777"/>
    </source>
</evidence>
<dbReference type="SUPFAM" id="SSF56112">
    <property type="entry name" value="Protein kinase-like (PK-like)"/>
    <property type="match status" value="1"/>
</dbReference>
<organism evidence="7 8">
    <name type="scientific">Rhizophagus clarus</name>
    <dbReference type="NCBI Taxonomy" id="94130"/>
    <lineage>
        <taxon>Eukaryota</taxon>
        <taxon>Fungi</taxon>
        <taxon>Fungi incertae sedis</taxon>
        <taxon>Mucoromycota</taxon>
        <taxon>Glomeromycotina</taxon>
        <taxon>Glomeromycetes</taxon>
        <taxon>Glomerales</taxon>
        <taxon>Glomeraceae</taxon>
        <taxon>Rhizophagus</taxon>
    </lineage>
</organism>
<dbReference type="Gene3D" id="1.10.510.10">
    <property type="entry name" value="Transferase(Phosphotransferase) domain 1"/>
    <property type="match status" value="1"/>
</dbReference>